<comment type="caution">
    <text evidence="2">The sequence shown here is derived from an EMBL/GenBank/DDBJ whole genome shotgun (WGS) entry which is preliminary data.</text>
</comment>
<reference evidence="2" key="1">
    <citation type="journal article" date="2020" name="Cell">
        <title>Large-Scale Comparative Analyses of Tick Genomes Elucidate Their Genetic Diversity and Vector Capacities.</title>
        <authorList>
            <consortium name="Tick Genome and Microbiome Consortium (TIGMIC)"/>
            <person name="Jia N."/>
            <person name="Wang J."/>
            <person name="Shi W."/>
            <person name="Du L."/>
            <person name="Sun Y."/>
            <person name="Zhan W."/>
            <person name="Jiang J.F."/>
            <person name="Wang Q."/>
            <person name="Zhang B."/>
            <person name="Ji P."/>
            <person name="Bell-Sakyi L."/>
            <person name="Cui X.M."/>
            <person name="Yuan T.T."/>
            <person name="Jiang B.G."/>
            <person name="Yang W.F."/>
            <person name="Lam T.T."/>
            <person name="Chang Q.C."/>
            <person name="Ding S.J."/>
            <person name="Wang X.J."/>
            <person name="Zhu J.G."/>
            <person name="Ruan X.D."/>
            <person name="Zhao L."/>
            <person name="Wei J.T."/>
            <person name="Ye R.Z."/>
            <person name="Que T.C."/>
            <person name="Du C.H."/>
            <person name="Zhou Y.H."/>
            <person name="Cheng J.X."/>
            <person name="Dai P.F."/>
            <person name="Guo W.B."/>
            <person name="Han X.H."/>
            <person name="Huang E.J."/>
            <person name="Li L.F."/>
            <person name="Wei W."/>
            <person name="Gao Y.C."/>
            <person name="Liu J.Z."/>
            <person name="Shao H.Z."/>
            <person name="Wang X."/>
            <person name="Wang C.C."/>
            <person name="Yang T.C."/>
            <person name="Huo Q.B."/>
            <person name="Li W."/>
            <person name="Chen H.Y."/>
            <person name="Chen S.E."/>
            <person name="Zhou L.G."/>
            <person name="Ni X.B."/>
            <person name="Tian J.H."/>
            <person name="Sheng Y."/>
            <person name="Liu T."/>
            <person name="Pan Y.S."/>
            <person name="Xia L.Y."/>
            <person name="Li J."/>
            <person name="Zhao F."/>
            <person name="Cao W.C."/>
        </authorList>
    </citation>
    <scope>NUCLEOTIDE SEQUENCE</scope>
    <source>
        <strain evidence="2">Rmic-2018</strain>
    </source>
</reference>
<dbReference type="AlphaFoldDB" id="A0A9J6EXF6"/>
<reference evidence="2" key="2">
    <citation type="submission" date="2021-09" db="EMBL/GenBank/DDBJ databases">
        <authorList>
            <person name="Jia N."/>
            <person name="Wang J."/>
            <person name="Shi W."/>
            <person name="Du L."/>
            <person name="Sun Y."/>
            <person name="Zhan W."/>
            <person name="Jiang J."/>
            <person name="Wang Q."/>
            <person name="Zhang B."/>
            <person name="Ji P."/>
            <person name="Sakyi L.B."/>
            <person name="Cui X."/>
            <person name="Yuan T."/>
            <person name="Jiang B."/>
            <person name="Yang W."/>
            <person name="Lam T.T.-Y."/>
            <person name="Chang Q."/>
            <person name="Ding S."/>
            <person name="Wang X."/>
            <person name="Zhu J."/>
            <person name="Ruan X."/>
            <person name="Zhao L."/>
            <person name="Wei J."/>
            <person name="Que T."/>
            <person name="Du C."/>
            <person name="Cheng J."/>
            <person name="Dai P."/>
            <person name="Han X."/>
            <person name="Huang E."/>
            <person name="Gao Y."/>
            <person name="Liu J."/>
            <person name="Shao H."/>
            <person name="Ye R."/>
            <person name="Li L."/>
            <person name="Wei W."/>
            <person name="Wang X."/>
            <person name="Wang C."/>
            <person name="Huo Q."/>
            <person name="Li W."/>
            <person name="Guo W."/>
            <person name="Chen H."/>
            <person name="Chen S."/>
            <person name="Zhou L."/>
            <person name="Zhou L."/>
            <person name="Ni X."/>
            <person name="Tian J."/>
            <person name="Zhou Y."/>
            <person name="Sheng Y."/>
            <person name="Liu T."/>
            <person name="Pan Y."/>
            <person name="Xia L."/>
            <person name="Li J."/>
            <person name="Zhao F."/>
            <person name="Cao W."/>
        </authorList>
    </citation>
    <scope>NUCLEOTIDE SEQUENCE</scope>
    <source>
        <strain evidence="2">Rmic-2018</strain>
        <tissue evidence="2">Larvae</tissue>
    </source>
</reference>
<proteinExistence type="predicted"/>
<dbReference type="Proteomes" id="UP000821866">
    <property type="component" value="Chromosome 1"/>
</dbReference>
<protein>
    <submittedName>
        <fullName evidence="2">Uncharacterized protein</fullName>
    </submittedName>
</protein>
<evidence type="ECO:0000313" key="2">
    <source>
        <dbReference type="EMBL" id="KAH8038969.1"/>
    </source>
</evidence>
<evidence type="ECO:0000313" key="3">
    <source>
        <dbReference type="Proteomes" id="UP000821866"/>
    </source>
</evidence>
<sequence length="242" mass="26060">MNSITRLWQRWPTPAASAEGTTDHEPLNMRWHDEQDSSDRLEENGADMDQAPLTVVSYKKKRGSGVPVVFRPTVKGGCLWKVNTNIVASAVLTSALQKFLNHPLNKGGNLVVTASTPPLQTVCSLRLPGHADTIRAPVRHQDGHPGPFKSTKRHGAALTLTRRACTSVMQRPAQHSTPTTTDALLLSPASCGHTADTDMPPLSTSGNATSPAPTTIQQRQRSSTARMVQQRATLVASLLLPA</sequence>
<dbReference type="EMBL" id="JABSTU010000001">
    <property type="protein sequence ID" value="KAH8038969.1"/>
    <property type="molecule type" value="Genomic_DNA"/>
</dbReference>
<accession>A0A9J6EXF6</accession>
<keyword evidence="3" id="KW-1185">Reference proteome</keyword>
<gene>
    <name evidence="2" type="ORF">HPB51_004124</name>
</gene>
<feature type="region of interest" description="Disordered" evidence="1">
    <location>
        <begin position="189"/>
        <end position="228"/>
    </location>
</feature>
<name>A0A9J6EXF6_RHIMP</name>
<evidence type="ECO:0000256" key="1">
    <source>
        <dbReference type="SAM" id="MobiDB-lite"/>
    </source>
</evidence>
<feature type="compositionally biased region" description="Polar residues" evidence="1">
    <location>
        <begin position="202"/>
        <end position="228"/>
    </location>
</feature>
<organism evidence="2 3">
    <name type="scientific">Rhipicephalus microplus</name>
    <name type="common">Cattle tick</name>
    <name type="synonym">Boophilus microplus</name>
    <dbReference type="NCBI Taxonomy" id="6941"/>
    <lineage>
        <taxon>Eukaryota</taxon>
        <taxon>Metazoa</taxon>
        <taxon>Ecdysozoa</taxon>
        <taxon>Arthropoda</taxon>
        <taxon>Chelicerata</taxon>
        <taxon>Arachnida</taxon>
        <taxon>Acari</taxon>
        <taxon>Parasitiformes</taxon>
        <taxon>Ixodida</taxon>
        <taxon>Ixodoidea</taxon>
        <taxon>Ixodidae</taxon>
        <taxon>Rhipicephalinae</taxon>
        <taxon>Rhipicephalus</taxon>
        <taxon>Boophilus</taxon>
    </lineage>
</organism>